<keyword evidence="9" id="KW-1185">Reference proteome</keyword>
<feature type="transmembrane region" description="Helical" evidence="7">
    <location>
        <begin position="147"/>
        <end position="166"/>
    </location>
</feature>
<sequence length="415" mass="40584">MSGPSARILAGLVLGLVAGALLAGSAAAPVVAGVAKPVGGLWLDSLTMTVVPLVFSLLVTGVMRAAEQAAGGRLAARALGWFAVLLLVAASVGAAATALLLQLAPLPAAAAALPAAVSGPGPAVPAASDWLGSIVPTNPVRAAAESAMVPLVVFALLFGLAANGIEPGPRAALVQVFTGVAQTMLRIVGWVLWVAPLGVFALAIGVGLVLGGGAAGVLAHYVAVIVGAALASIALAYVAAALLGRISPLAFARAALPAQVIAVSTQSSLASLPAMVAAAPALRVRDEAAGVVLPLAVSLFRATTAAANVAVATNLAAVHGVALGPATLGLGAVVAATVSVAAVGLPAQVSFFAVIAPVCLAMGVPVTLLPLLLAIETVPDIFRTLGNVTADLAVLRIAGARHPGRDRRTRPSPEV</sequence>
<feature type="transmembrane region" description="Helical" evidence="7">
    <location>
        <begin position="218"/>
        <end position="243"/>
    </location>
</feature>
<evidence type="ECO:0000313" key="8">
    <source>
        <dbReference type="EMBL" id="MBW6530326.1"/>
    </source>
</evidence>
<organism evidence="8 9">
    <name type="scientific">Sphingomonas citri</name>
    <dbReference type="NCBI Taxonomy" id="2862499"/>
    <lineage>
        <taxon>Bacteria</taxon>
        <taxon>Pseudomonadati</taxon>
        <taxon>Pseudomonadota</taxon>
        <taxon>Alphaproteobacteria</taxon>
        <taxon>Sphingomonadales</taxon>
        <taxon>Sphingomonadaceae</taxon>
        <taxon>Sphingomonas</taxon>
    </lineage>
</organism>
<feature type="transmembrane region" description="Helical" evidence="7">
    <location>
        <begin position="78"/>
        <end position="101"/>
    </location>
</feature>
<dbReference type="PANTHER" id="PTHR42865:SF7">
    <property type="entry name" value="PROTON_GLUTAMATE-ASPARTATE SYMPORTER"/>
    <property type="match status" value="1"/>
</dbReference>
<dbReference type="Proteomes" id="UP000759103">
    <property type="component" value="Unassembled WGS sequence"/>
</dbReference>
<dbReference type="Pfam" id="PF00375">
    <property type="entry name" value="SDF"/>
    <property type="match status" value="1"/>
</dbReference>
<evidence type="ECO:0000256" key="4">
    <source>
        <dbReference type="ARBA" id="ARBA00022692"/>
    </source>
</evidence>
<keyword evidence="5 7" id="KW-1133">Transmembrane helix</keyword>
<feature type="transmembrane region" description="Helical" evidence="7">
    <location>
        <begin position="351"/>
        <end position="375"/>
    </location>
</feature>
<comment type="subcellular location">
    <subcellularLocation>
        <location evidence="1">Cell membrane</location>
        <topology evidence="1">Multi-pass membrane protein</topology>
    </subcellularLocation>
</comment>
<evidence type="ECO:0000256" key="3">
    <source>
        <dbReference type="ARBA" id="ARBA00022475"/>
    </source>
</evidence>
<evidence type="ECO:0000256" key="2">
    <source>
        <dbReference type="ARBA" id="ARBA00022448"/>
    </source>
</evidence>
<evidence type="ECO:0000256" key="7">
    <source>
        <dbReference type="SAM" id="Phobius"/>
    </source>
</evidence>
<dbReference type="PANTHER" id="PTHR42865">
    <property type="entry name" value="PROTON/GLUTAMATE-ASPARTATE SYMPORTER"/>
    <property type="match status" value="1"/>
</dbReference>
<reference evidence="8 9" key="1">
    <citation type="submission" date="2021-07" db="EMBL/GenBank/DDBJ databases">
        <title>Sphingomonas sp.</title>
        <authorList>
            <person name="Feng G."/>
            <person name="Li J."/>
            <person name="Pan M."/>
        </authorList>
    </citation>
    <scope>NUCLEOTIDE SEQUENCE [LARGE SCALE GENOMIC DNA]</scope>
    <source>
        <strain evidence="8 9">RRHST34</strain>
    </source>
</reference>
<feature type="transmembrane region" description="Helical" evidence="7">
    <location>
        <begin position="187"/>
        <end position="212"/>
    </location>
</feature>
<keyword evidence="4 7" id="KW-0812">Transmembrane</keyword>
<evidence type="ECO:0000256" key="6">
    <source>
        <dbReference type="ARBA" id="ARBA00023136"/>
    </source>
</evidence>
<accession>A0ABS7BL33</accession>
<evidence type="ECO:0000313" key="9">
    <source>
        <dbReference type="Proteomes" id="UP000759103"/>
    </source>
</evidence>
<evidence type="ECO:0000256" key="5">
    <source>
        <dbReference type="ARBA" id="ARBA00022989"/>
    </source>
</evidence>
<dbReference type="SUPFAM" id="SSF118215">
    <property type="entry name" value="Proton glutamate symport protein"/>
    <property type="match status" value="1"/>
</dbReference>
<proteinExistence type="predicted"/>
<dbReference type="InterPro" id="IPR036458">
    <property type="entry name" value="Na:dicarbo_symporter_sf"/>
</dbReference>
<dbReference type="Gene3D" id="1.10.3860.10">
    <property type="entry name" value="Sodium:dicarboxylate symporter"/>
    <property type="match status" value="1"/>
</dbReference>
<keyword evidence="2" id="KW-0813">Transport</keyword>
<keyword evidence="6 7" id="KW-0472">Membrane</keyword>
<comment type="caution">
    <text evidence="8">The sequence shown here is derived from an EMBL/GenBank/DDBJ whole genome shotgun (WGS) entry which is preliminary data.</text>
</comment>
<feature type="transmembrane region" description="Helical" evidence="7">
    <location>
        <begin position="323"/>
        <end position="345"/>
    </location>
</feature>
<protein>
    <submittedName>
        <fullName evidence="8">Dicarboxylate/amino acid:cation symporter</fullName>
    </submittedName>
</protein>
<dbReference type="EMBL" id="JAHXZN010000001">
    <property type="protein sequence ID" value="MBW6530326.1"/>
    <property type="molecule type" value="Genomic_DNA"/>
</dbReference>
<dbReference type="PRINTS" id="PR00173">
    <property type="entry name" value="EDTRNSPORT"/>
</dbReference>
<evidence type="ECO:0000256" key="1">
    <source>
        <dbReference type="ARBA" id="ARBA00004651"/>
    </source>
</evidence>
<keyword evidence="3" id="KW-1003">Cell membrane</keyword>
<gene>
    <name evidence="8" type="ORF">KZ820_06215</name>
</gene>
<dbReference type="InterPro" id="IPR001991">
    <property type="entry name" value="Na-dicarboxylate_symporter"/>
</dbReference>
<feature type="transmembrane region" description="Helical" evidence="7">
    <location>
        <begin position="42"/>
        <end position="66"/>
    </location>
</feature>
<name>A0ABS7BL33_9SPHN</name>